<reference evidence="2 3" key="1">
    <citation type="submission" date="2018-03" db="EMBL/GenBank/DDBJ databases">
        <title>Whole genome sequencing of Histamine producing bacteria.</title>
        <authorList>
            <person name="Butler K."/>
        </authorList>
    </citation>
    <scope>NUCLEOTIDE SEQUENCE [LARGE SCALE GENOMIC DNA]</scope>
    <source>
        <strain evidence="2 3">BT-6</strain>
    </source>
</reference>
<feature type="signal peptide" evidence="1">
    <location>
        <begin position="1"/>
        <end position="20"/>
    </location>
</feature>
<gene>
    <name evidence="2" type="ORF">CTM90_03810</name>
</gene>
<dbReference type="EMBL" id="PYMM01000001">
    <property type="protein sequence ID" value="PSU19107.1"/>
    <property type="molecule type" value="Genomic_DNA"/>
</dbReference>
<proteinExistence type="predicted"/>
<comment type="caution">
    <text evidence="2">The sequence shown here is derived from an EMBL/GenBank/DDBJ whole genome shotgun (WGS) entry which is preliminary data.</text>
</comment>
<sequence length="74" mass="8513">MKIFCLVFLCLFSKILLANAIVSQMSIFEDISTGDSYLKISMNGWSSYITYGDNNKMLKVTNDINKKRYETEVN</sequence>
<evidence type="ECO:0000256" key="1">
    <source>
        <dbReference type="SAM" id="SignalP"/>
    </source>
</evidence>
<protein>
    <submittedName>
        <fullName evidence="2">Uncharacterized protein</fullName>
    </submittedName>
</protein>
<evidence type="ECO:0000313" key="3">
    <source>
        <dbReference type="Proteomes" id="UP000241404"/>
    </source>
</evidence>
<organism evidence="2 3">
    <name type="scientific">Photobacterium damselae</name>
    <dbReference type="NCBI Taxonomy" id="38293"/>
    <lineage>
        <taxon>Bacteria</taxon>
        <taxon>Pseudomonadati</taxon>
        <taxon>Pseudomonadota</taxon>
        <taxon>Gammaproteobacteria</taxon>
        <taxon>Vibrionales</taxon>
        <taxon>Vibrionaceae</taxon>
        <taxon>Photobacterium</taxon>
    </lineage>
</organism>
<dbReference type="AlphaFoldDB" id="A0ABD6XBX8"/>
<name>A0ABD6XBX8_PHODM</name>
<evidence type="ECO:0000313" key="2">
    <source>
        <dbReference type="EMBL" id="PSU19107.1"/>
    </source>
</evidence>
<feature type="chain" id="PRO_5044834719" evidence="1">
    <location>
        <begin position="21"/>
        <end position="74"/>
    </location>
</feature>
<accession>A0ABD6XBX8</accession>
<keyword evidence="1" id="KW-0732">Signal</keyword>
<dbReference type="Proteomes" id="UP000241404">
    <property type="component" value="Unassembled WGS sequence"/>
</dbReference>